<keyword evidence="1" id="KW-0812">Transmembrane</keyword>
<proteinExistence type="predicted"/>
<feature type="transmembrane region" description="Helical" evidence="1">
    <location>
        <begin position="12"/>
        <end position="32"/>
    </location>
</feature>
<keyword evidence="1" id="KW-1133">Transmembrane helix</keyword>
<reference evidence="2 3" key="1">
    <citation type="submission" date="2018-10" db="EMBL/GenBank/DDBJ databases">
        <title>Draft genome sequence for the type isolate of Erwinia psidii, agent causal of bacterial blight in guava (Psidium guajava) and wilt and die-back of Eucalyptus spp.</title>
        <authorList>
            <person name="Hermenegildo P.S."/>
            <person name="Santos S.A."/>
            <person name="Guimaraes L.M.S."/>
            <person name="Vidigal P.M.P."/>
            <person name="Pereira I.C."/>
            <person name="Badel J.L."/>
            <person name="Alfenas-Zerbini P."/>
            <person name="Ferreira M.A.S.V."/>
            <person name="Alfenas A.C."/>
        </authorList>
    </citation>
    <scope>NUCLEOTIDE SEQUENCE [LARGE SCALE GENOMIC DNA]</scope>
    <source>
        <strain evidence="2 3">IBSBF 435</strain>
    </source>
</reference>
<feature type="transmembrane region" description="Helical" evidence="1">
    <location>
        <begin position="44"/>
        <end position="64"/>
    </location>
</feature>
<name>A0A3N6RVE8_9GAMM</name>
<dbReference type="AlphaFoldDB" id="A0A3N6RVE8"/>
<organism evidence="2 3">
    <name type="scientific">Erwinia psidii</name>
    <dbReference type="NCBI Taxonomy" id="69224"/>
    <lineage>
        <taxon>Bacteria</taxon>
        <taxon>Pseudomonadati</taxon>
        <taxon>Pseudomonadota</taxon>
        <taxon>Gammaproteobacteria</taxon>
        <taxon>Enterobacterales</taxon>
        <taxon>Erwiniaceae</taxon>
        <taxon>Erwinia</taxon>
    </lineage>
</organism>
<evidence type="ECO:0000313" key="2">
    <source>
        <dbReference type="EMBL" id="RQM36918.1"/>
    </source>
</evidence>
<dbReference type="Proteomes" id="UP000279457">
    <property type="component" value="Unassembled WGS sequence"/>
</dbReference>
<accession>A0A3N6RVE8</accession>
<dbReference type="EMBL" id="RHHM01000016">
    <property type="protein sequence ID" value="RQM36918.1"/>
    <property type="molecule type" value="Genomic_DNA"/>
</dbReference>
<dbReference type="OrthoDB" id="6520355at2"/>
<gene>
    <name evidence="2" type="ORF">EB241_18345</name>
</gene>
<sequence length="118" mass="13923">MYSEVTITDSSWLVTLGYFIISILVLIPLYLLSSEKFLHFRHRYRLKTIIILMAGTLQYCLAANGVDAFYRFFNYPVWHDEATIRFSAIAFFLVYALFMADWKSITTKKKKTEENSKR</sequence>
<keyword evidence="1" id="KW-0472">Membrane</keyword>
<protein>
    <submittedName>
        <fullName evidence="2">Uncharacterized protein</fullName>
    </submittedName>
</protein>
<dbReference type="RefSeq" id="WP_124234452.1">
    <property type="nucleotide sequence ID" value="NZ_RHHM01000016.1"/>
</dbReference>
<evidence type="ECO:0000313" key="3">
    <source>
        <dbReference type="Proteomes" id="UP000279457"/>
    </source>
</evidence>
<feature type="transmembrane region" description="Helical" evidence="1">
    <location>
        <begin position="84"/>
        <end position="102"/>
    </location>
</feature>
<comment type="caution">
    <text evidence="2">The sequence shown here is derived from an EMBL/GenBank/DDBJ whole genome shotgun (WGS) entry which is preliminary data.</text>
</comment>
<keyword evidence="3" id="KW-1185">Reference proteome</keyword>
<evidence type="ECO:0000256" key="1">
    <source>
        <dbReference type="SAM" id="Phobius"/>
    </source>
</evidence>